<keyword evidence="1" id="KW-0472">Membrane</keyword>
<reference evidence="2 3" key="1">
    <citation type="submission" date="2017-09" db="EMBL/GenBank/DDBJ databases">
        <title>WGS assembly of Aquilegia coerulea Goldsmith.</title>
        <authorList>
            <person name="Hodges S."/>
            <person name="Kramer E."/>
            <person name="Nordborg M."/>
            <person name="Tomkins J."/>
            <person name="Borevitz J."/>
            <person name="Derieg N."/>
            <person name="Yan J."/>
            <person name="Mihaltcheva S."/>
            <person name="Hayes R.D."/>
            <person name="Rokhsar D."/>
        </authorList>
    </citation>
    <scope>NUCLEOTIDE SEQUENCE [LARGE SCALE GENOMIC DNA]</scope>
    <source>
        <strain evidence="3">cv. Goldsmith</strain>
    </source>
</reference>
<evidence type="ECO:0000256" key="1">
    <source>
        <dbReference type="SAM" id="Phobius"/>
    </source>
</evidence>
<keyword evidence="1" id="KW-1133">Transmembrane helix</keyword>
<evidence type="ECO:0000313" key="3">
    <source>
        <dbReference type="Proteomes" id="UP000230069"/>
    </source>
</evidence>
<keyword evidence="3" id="KW-1185">Reference proteome</keyword>
<dbReference type="Proteomes" id="UP000230069">
    <property type="component" value="Unassembled WGS sequence"/>
</dbReference>
<accession>A0A2G5EHK2</accession>
<feature type="transmembrane region" description="Helical" evidence="1">
    <location>
        <begin position="21"/>
        <end position="45"/>
    </location>
</feature>
<sequence>MEFLDLDFLNIIGAQRHFMEFLMLGILHFLTILLFLVQLAFQLLFSLRHLSMNHYGKELERLFRQRQEQCTI</sequence>
<dbReference type="InParanoid" id="A0A2G5EHK2"/>
<protein>
    <submittedName>
        <fullName evidence="2">Uncharacterized protein</fullName>
    </submittedName>
</protein>
<organism evidence="2 3">
    <name type="scientific">Aquilegia coerulea</name>
    <name type="common">Rocky mountain columbine</name>
    <dbReference type="NCBI Taxonomy" id="218851"/>
    <lineage>
        <taxon>Eukaryota</taxon>
        <taxon>Viridiplantae</taxon>
        <taxon>Streptophyta</taxon>
        <taxon>Embryophyta</taxon>
        <taxon>Tracheophyta</taxon>
        <taxon>Spermatophyta</taxon>
        <taxon>Magnoliopsida</taxon>
        <taxon>Ranunculales</taxon>
        <taxon>Ranunculaceae</taxon>
        <taxon>Thalictroideae</taxon>
        <taxon>Aquilegia</taxon>
    </lineage>
</organism>
<name>A0A2G5EHK2_AQUCA</name>
<gene>
    <name evidence="2" type="ORF">AQUCO_00800055v1</name>
</gene>
<proteinExistence type="predicted"/>
<keyword evidence="1" id="KW-0812">Transmembrane</keyword>
<evidence type="ECO:0000313" key="2">
    <source>
        <dbReference type="EMBL" id="PIA55047.1"/>
    </source>
</evidence>
<dbReference type="AlphaFoldDB" id="A0A2G5EHK2"/>
<dbReference type="EMBL" id="KZ305025">
    <property type="protein sequence ID" value="PIA55047.1"/>
    <property type="molecule type" value="Genomic_DNA"/>
</dbReference>